<evidence type="ECO:0000256" key="2">
    <source>
        <dbReference type="SAM" id="Phobius"/>
    </source>
</evidence>
<reference evidence="3 4" key="1">
    <citation type="submission" date="2019-08" db="EMBL/GenBank/DDBJ databases">
        <authorList>
            <person name="Dong K."/>
        </authorList>
    </citation>
    <scope>NUCLEOTIDE SEQUENCE [LARGE SCALE GENOMIC DNA]</scope>
    <source>
        <strain evidence="3 4">JCM14558</strain>
    </source>
</reference>
<dbReference type="Proteomes" id="UP000321034">
    <property type="component" value="Unassembled WGS sequence"/>
</dbReference>
<dbReference type="AlphaFoldDB" id="A0A5C8I3K0"/>
<feature type="coiled-coil region" evidence="1">
    <location>
        <begin position="86"/>
        <end position="113"/>
    </location>
</feature>
<dbReference type="OrthoDB" id="3261168at2"/>
<dbReference type="RefSeq" id="WP_147894257.1">
    <property type="nucleotide sequence ID" value="NZ_BAAANR010000001.1"/>
</dbReference>
<dbReference type="EMBL" id="VRSV01000001">
    <property type="protein sequence ID" value="TXK13612.1"/>
    <property type="molecule type" value="Genomic_DNA"/>
</dbReference>
<dbReference type="Pfam" id="PF10066">
    <property type="entry name" value="DUF2304"/>
    <property type="match status" value="1"/>
</dbReference>
<evidence type="ECO:0000256" key="1">
    <source>
        <dbReference type="SAM" id="Coils"/>
    </source>
</evidence>
<feature type="transmembrane region" description="Helical" evidence="2">
    <location>
        <begin position="66"/>
        <end position="84"/>
    </location>
</feature>
<name>A0A5C8I3K0_9MICO</name>
<keyword evidence="1" id="KW-0175">Coiled coil</keyword>
<keyword evidence="4" id="KW-1185">Reference proteome</keyword>
<organism evidence="3 4">
    <name type="scientific">Microbacterium hatanonis</name>
    <dbReference type="NCBI Taxonomy" id="404366"/>
    <lineage>
        <taxon>Bacteria</taxon>
        <taxon>Bacillati</taxon>
        <taxon>Actinomycetota</taxon>
        <taxon>Actinomycetes</taxon>
        <taxon>Micrococcales</taxon>
        <taxon>Microbacteriaceae</taxon>
        <taxon>Microbacterium</taxon>
    </lineage>
</organism>
<keyword evidence="2" id="KW-0812">Transmembrane</keyword>
<proteinExistence type="predicted"/>
<protein>
    <submittedName>
        <fullName evidence="3">DUF2304 domain-containing protein</fullName>
    </submittedName>
</protein>
<comment type="caution">
    <text evidence="3">The sequence shown here is derived from an EMBL/GenBank/DDBJ whole genome shotgun (WGS) entry which is preliminary data.</text>
</comment>
<gene>
    <name evidence="3" type="ORF">FVP77_09600</name>
</gene>
<evidence type="ECO:0000313" key="3">
    <source>
        <dbReference type="EMBL" id="TXK13612.1"/>
    </source>
</evidence>
<accession>A0A5C8I3K0</accession>
<feature type="transmembrane region" description="Helical" evidence="2">
    <location>
        <begin position="32"/>
        <end position="54"/>
    </location>
</feature>
<sequence>MMVLGAILLAVALVVAVVTMLLRRQLREKYAVLWLIIGAAVLILGIFPQLLMWATVSLGFQLPANLLFTLAILLLLGVALHLSWEQSQAEEEIRRLAEEVAVLREGVERLQGSVDAGSAAPTDPADGSDR</sequence>
<evidence type="ECO:0000313" key="4">
    <source>
        <dbReference type="Proteomes" id="UP000321034"/>
    </source>
</evidence>
<keyword evidence="2" id="KW-1133">Transmembrane helix</keyword>
<keyword evidence="2" id="KW-0472">Membrane</keyword>
<dbReference type="InterPro" id="IPR019277">
    <property type="entry name" value="DUF2304"/>
</dbReference>